<dbReference type="Proteomes" id="UP000020467">
    <property type="component" value="Unassembled WGS sequence"/>
</dbReference>
<dbReference type="HOGENOM" id="CLU_352663_0_0_1"/>
<feature type="region of interest" description="Disordered" evidence="2">
    <location>
        <begin position="753"/>
        <end position="776"/>
    </location>
</feature>
<dbReference type="STRING" id="1445577.A0A010RHV2"/>
<feature type="compositionally biased region" description="Low complexity" evidence="2">
    <location>
        <begin position="621"/>
        <end position="645"/>
    </location>
</feature>
<comment type="caution">
    <text evidence="3">The sequence shown here is derived from an EMBL/GenBank/DDBJ whole genome shotgun (WGS) entry which is preliminary data.</text>
</comment>
<keyword evidence="1" id="KW-0175">Coiled coil</keyword>
<dbReference type="EMBL" id="JARH01000491">
    <property type="protein sequence ID" value="EXF79916.1"/>
    <property type="molecule type" value="Genomic_DNA"/>
</dbReference>
<evidence type="ECO:0000313" key="4">
    <source>
        <dbReference type="Proteomes" id="UP000020467"/>
    </source>
</evidence>
<gene>
    <name evidence="3" type="ORF">CFIO01_05283</name>
</gene>
<dbReference type="AlphaFoldDB" id="A0A010RHV2"/>
<dbReference type="eggNOG" id="ENOG502RAD4">
    <property type="taxonomic scope" value="Eukaryota"/>
</dbReference>
<evidence type="ECO:0000256" key="2">
    <source>
        <dbReference type="SAM" id="MobiDB-lite"/>
    </source>
</evidence>
<dbReference type="OrthoDB" id="4847120at2759"/>
<protein>
    <submittedName>
        <fullName evidence="3">Uncharacterized protein</fullName>
    </submittedName>
</protein>
<sequence>MSFSSSSSSSRHSSRSSRCSCDSCAEYRYERTCHVDGCSRKHAFIRNDPLRPDIRIYSDFCVDHKCFVEDCYKTRDKLYGYCADHRCRVGSCFERRILNSEFCADHHSRICRELNCREVIYADHRCFNHQRCIVKNCKFHRFRRPDGGLWDFCEHHYGEFRCTYKDCDKLTIPGTRSCAIHKCTFEGCINFRDNELDKERVFCRDHGCGASRCYAVAVAIDGGGFRPFCRRHTCTIAGCNEVSEFGVHCHKHRCHWKSCEKPCLAGGEYCGDHECKRPGCRKIAKLQFGYCADHCCKIDGCINYCDVTADRICYEHSRGDLFDRIKHLEKRLRERQHEHIHEHHDHHHPHFDDMQIRYDKLIRDYDECLIRLNESREEIRILRTTFISPDDNRIWRKDLEDRNARLLLDLDREVKRSEHWERKAIDSEREECELTKERVLNRDIRTWTFPLLSKFSKVLEPYLVVHKPATTSHMCQRLKIIYFCPCGNIACLRANEHPMTREFFAPGQGHVLSIDIRGNWSRCSLWLRHEPRETVFNPAVSSEGRCPHARWFHHIHCEKVCDACSQEPANVEAANIGFACQQWSDHRVAVPLEYMPAHLRGSLSHGRLDANGEPVGHHASDTSSTDAQASNSSSEFQLSSLGTSSNGPNMILRLREKTQEVNRMYGSLTLLPPSSAYPQIIGLERKDNYFTNPFDAVGFGGRIRNSSDLWSRVSPYGSVGAEMDIYRHAELTLPPTPEILGQISGSVQAAIRASEARGGGGEMRAPSPLPRPSMSQEELYARGLADSWVQKRNEGNQ</sequence>
<name>A0A010RHV2_9PEZI</name>
<feature type="region of interest" description="Disordered" evidence="2">
    <location>
        <begin position="605"/>
        <end position="649"/>
    </location>
</feature>
<organism evidence="3 4">
    <name type="scientific">Colletotrichum fioriniae PJ7</name>
    <dbReference type="NCBI Taxonomy" id="1445577"/>
    <lineage>
        <taxon>Eukaryota</taxon>
        <taxon>Fungi</taxon>
        <taxon>Dikarya</taxon>
        <taxon>Ascomycota</taxon>
        <taxon>Pezizomycotina</taxon>
        <taxon>Sordariomycetes</taxon>
        <taxon>Hypocreomycetidae</taxon>
        <taxon>Glomerellales</taxon>
        <taxon>Glomerellaceae</taxon>
        <taxon>Colletotrichum</taxon>
        <taxon>Colletotrichum acutatum species complex</taxon>
    </lineage>
</organism>
<feature type="coiled-coil region" evidence="1">
    <location>
        <begin position="358"/>
        <end position="416"/>
    </location>
</feature>
<keyword evidence="4" id="KW-1185">Reference proteome</keyword>
<evidence type="ECO:0000256" key="1">
    <source>
        <dbReference type="SAM" id="Coils"/>
    </source>
</evidence>
<feature type="compositionally biased region" description="Basic and acidic residues" evidence="2">
    <location>
        <begin position="606"/>
        <end position="620"/>
    </location>
</feature>
<dbReference type="KEGG" id="cfj:CFIO01_05283"/>
<accession>A0A010RHV2</accession>
<reference evidence="3 4" key="1">
    <citation type="submission" date="2014-02" db="EMBL/GenBank/DDBJ databases">
        <title>The genome sequence of Colletotrichum fioriniae PJ7.</title>
        <authorList>
            <person name="Baroncelli R."/>
            <person name="Thon M.R."/>
        </authorList>
    </citation>
    <scope>NUCLEOTIDE SEQUENCE [LARGE SCALE GENOMIC DNA]</scope>
    <source>
        <strain evidence="3 4">PJ7</strain>
    </source>
</reference>
<evidence type="ECO:0000313" key="3">
    <source>
        <dbReference type="EMBL" id="EXF79916.1"/>
    </source>
</evidence>
<proteinExistence type="predicted"/>